<dbReference type="Pfam" id="PF13193">
    <property type="entry name" value="AMP-binding_C"/>
    <property type="match status" value="1"/>
</dbReference>
<dbReference type="FunFam" id="3.30.300.30:FF:000008">
    <property type="entry name" value="2,3-dihydroxybenzoate-AMP ligase"/>
    <property type="match status" value="1"/>
</dbReference>
<evidence type="ECO:0000256" key="7">
    <source>
        <dbReference type="ARBA" id="ARBA00080667"/>
    </source>
</evidence>
<evidence type="ECO:0000256" key="8">
    <source>
        <dbReference type="ARBA" id="ARBA00083882"/>
    </source>
</evidence>
<evidence type="ECO:0000259" key="10">
    <source>
        <dbReference type="Pfam" id="PF13193"/>
    </source>
</evidence>
<dbReference type="EMBL" id="AP022605">
    <property type="protein sequence ID" value="BBZ09791.1"/>
    <property type="molecule type" value="Genomic_DNA"/>
</dbReference>
<name>A0A7I7VZK3_9MYCO</name>
<dbReference type="AlphaFoldDB" id="A0A7I7VZK3"/>
<proteinExistence type="inferred from homology"/>
<feature type="domain" description="AMP-binding enzyme C-terminal" evidence="10">
    <location>
        <begin position="437"/>
        <end position="516"/>
    </location>
</feature>
<sequence length="545" mass="58887">MAVVDFLRRMVEKNPEKAAVIADDGAVTFGELDHASSMVARRLIDAGVRRGQTVAMLLANDQAMHFNAVYWGIHKLGGVPVPLNTRWAAPEKLFVLEHSDAVAVVAGPPHRDVLIPLVQRQTVEIAGRPGDFRLEHFFVTGSESLDGLTPLGDLLAEGATDVPPLVPPPTPDDPADLLYTSGTTGMPKGVLVPEGNLSDEPGQEGITELLGALFGENMLHSVPLFGFTGCHGVMLLCVRTGLTQIVMPRFDPAQLLASIEQHRATAIMCVPTMLNLAMKHPTLGDHDYSSLQCVFSGAAPIQPDTVRKVMEAWPGVQLLNVYGLTEGGPGMACMLGPDPADILARPGSIGRPVACKVVVVDDDGKSLAPGEVGEICLFSEKSRRRYYKGEDLSAELWRDEVMHTGDVGYVDDDGYVYLTDRKKDMILRGGYNIFAIEVERVLLEMPGVLEAAVIAVPHADLGEDILAVVVPAADAEGSKAVSAEQVNAFCRRHLADYKCPRHVVFVDELPKNAMAKILKADLRRRYSDYLTGRPSGSTEHGLARQ</sequence>
<dbReference type="PANTHER" id="PTHR43767:SF1">
    <property type="entry name" value="NONRIBOSOMAL PEPTIDE SYNTHASE PES1 (EUROFUNG)-RELATED"/>
    <property type="match status" value="1"/>
</dbReference>
<evidence type="ECO:0000313" key="12">
    <source>
        <dbReference type="Proteomes" id="UP000467201"/>
    </source>
</evidence>
<evidence type="ECO:0000256" key="6">
    <source>
        <dbReference type="ARBA" id="ARBA00076959"/>
    </source>
</evidence>
<dbReference type="InterPro" id="IPR020845">
    <property type="entry name" value="AMP-binding_CS"/>
</dbReference>
<dbReference type="SUPFAM" id="SSF56801">
    <property type="entry name" value="Acetyl-CoA synthetase-like"/>
    <property type="match status" value="1"/>
</dbReference>
<dbReference type="PROSITE" id="PS00455">
    <property type="entry name" value="AMP_BINDING"/>
    <property type="match status" value="1"/>
</dbReference>
<evidence type="ECO:0000256" key="1">
    <source>
        <dbReference type="ARBA" id="ARBA00006432"/>
    </source>
</evidence>
<dbReference type="KEGG" id="mdr:MDOR_39600"/>
<dbReference type="Proteomes" id="UP000467201">
    <property type="component" value="Chromosome"/>
</dbReference>
<feature type="domain" description="AMP-dependent synthetase/ligase" evidence="9">
    <location>
        <begin position="8"/>
        <end position="386"/>
    </location>
</feature>
<dbReference type="OrthoDB" id="9803968at2"/>
<evidence type="ECO:0000259" key="9">
    <source>
        <dbReference type="Pfam" id="PF00501"/>
    </source>
</evidence>
<comment type="catalytic activity">
    <reaction evidence="4">
        <text>a long-chain fatty acid + ATP + CoA = a long-chain fatty acyl-CoA + AMP + diphosphate</text>
        <dbReference type="Rhea" id="RHEA:15421"/>
        <dbReference type="ChEBI" id="CHEBI:30616"/>
        <dbReference type="ChEBI" id="CHEBI:33019"/>
        <dbReference type="ChEBI" id="CHEBI:57287"/>
        <dbReference type="ChEBI" id="CHEBI:57560"/>
        <dbReference type="ChEBI" id="CHEBI:83139"/>
        <dbReference type="ChEBI" id="CHEBI:456215"/>
        <dbReference type="EC" id="6.2.1.3"/>
    </reaction>
</comment>
<dbReference type="InterPro" id="IPR042099">
    <property type="entry name" value="ANL_N_sf"/>
</dbReference>
<evidence type="ECO:0000313" key="11">
    <source>
        <dbReference type="EMBL" id="BBZ09791.1"/>
    </source>
</evidence>
<evidence type="ECO:0000256" key="2">
    <source>
        <dbReference type="ARBA" id="ARBA00022598"/>
    </source>
</evidence>
<organism evidence="11 12">
    <name type="scientific">Mycolicibacterium doricum</name>
    <dbReference type="NCBI Taxonomy" id="126673"/>
    <lineage>
        <taxon>Bacteria</taxon>
        <taxon>Bacillati</taxon>
        <taxon>Actinomycetota</taxon>
        <taxon>Actinomycetes</taxon>
        <taxon>Mycobacteriales</taxon>
        <taxon>Mycobacteriaceae</taxon>
        <taxon>Mycolicibacterium</taxon>
    </lineage>
</organism>
<evidence type="ECO:0000256" key="5">
    <source>
        <dbReference type="ARBA" id="ARBA00069710"/>
    </source>
</evidence>
<evidence type="ECO:0000256" key="3">
    <source>
        <dbReference type="ARBA" id="ARBA00026121"/>
    </source>
</evidence>
<dbReference type="GO" id="GO:0004467">
    <property type="term" value="F:long-chain fatty acid-CoA ligase activity"/>
    <property type="evidence" value="ECO:0007669"/>
    <property type="project" value="UniProtKB-EC"/>
</dbReference>
<dbReference type="Pfam" id="PF00501">
    <property type="entry name" value="AMP-binding"/>
    <property type="match status" value="1"/>
</dbReference>
<accession>A0A7I7VZK3</accession>
<dbReference type="InterPro" id="IPR050237">
    <property type="entry name" value="ATP-dep_AMP-bd_enzyme"/>
</dbReference>
<reference evidence="11 12" key="1">
    <citation type="journal article" date="2019" name="Emerg. Microbes Infect.">
        <title>Comprehensive subspecies identification of 175 nontuberculous mycobacteria species based on 7547 genomic profiles.</title>
        <authorList>
            <person name="Matsumoto Y."/>
            <person name="Kinjo T."/>
            <person name="Motooka D."/>
            <person name="Nabeya D."/>
            <person name="Jung N."/>
            <person name="Uechi K."/>
            <person name="Horii T."/>
            <person name="Iida T."/>
            <person name="Fujita J."/>
            <person name="Nakamura S."/>
        </authorList>
    </citation>
    <scope>NUCLEOTIDE SEQUENCE [LARGE SCALE GENOMIC DNA]</scope>
    <source>
        <strain evidence="11 12">JCM 12405</strain>
    </source>
</reference>
<gene>
    <name evidence="11" type="ORF">MDOR_39600</name>
</gene>
<dbReference type="PANTHER" id="PTHR43767">
    <property type="entry name" value="LONG-CHAIN-FATTY-ACID--COA LIGASE"/>
    <property type="match status" value="1"/>
</dbReference>
<comment type="similarity">
    <text evidence="1">Belongs to the ATP-dependent AMP-binding enzyme family.</text>
</comment>
<protein>
    <recommendedName>
        <fullName evidence="5">Long-chain-fatty-acid--CoA ligase FadD13</fullName>
        <ecNumber evidence="3">6.2.1.3</ecNumber>
    </recommendedName>
    <alternativeName>
        <fullName evidence="6">Fatty acyl-CoA ligase</fullName>
    </alternativeName>
    <alternativeName>
        <fullName evidence="8">Fatty acyl-CoA synthetase</fullName>
    </alternativeName>
    <alternativeName>
        <fullName evidence="7">Very-long-chain fatty-acyl-CoA synthetase</fullName>
    </alternativeName>
</protein>
<keyword evidence="2 11" id="KW-0436">Ligase</keyword>
<dbReference type="Gene3D" id="3.40.50.12780">
    <property type="entry name" value="N-terminal domain of ligase-like"/>
    <property type="match status" value="1"/>
</dbReference>
<dbReference type="EC" id="6.2.1.3" evidence="3"/>
<dbReference type="InterPro" id="IPR000873">
    <property type="entry name" value="AMP-dep_synth/lig_dom"/>
</dbReference>
<evidence type="ECO:0000256" key="4">
    <source>
        <dbReference type="ARBA" id="ARBA00036813"/>
    </source>
</evidence>
<dbReference type="Gene3D" id="3.30.300.30">
    <property type="match status" value="1"/>
</dbReference>
<dbReference type="InterPro" id="IPR045851">
    <property type="entry name" value="AMP-bd_C_sf"/>
</dbReference>
<dbReference type="InterPro" id="IPR025110">
    <property type="entry name" value="AMP-bd_C"/>
</dbReference>